<comment type="subcellular location">
    <subcellularLocation>
        <location evidence="1 16">Cytoplasm</location>
    </subcellularLocation>
</comment>
<keyword evidence="7 16" id="KW-0548">Nucleotidyltransferase</keyword>
<keyword evidence="14 16" id="KW-0234">DNA repair</keyword>
<dbReference type="FunFam" id="3.30.1490.100:FF:000004">
    <property type="entry name" value="DNA polymerase IV"/>
    <property type="match status" value="1"/>
</dbReference>
<dbReference type="EC" id="2.7.7.7" evidence="16"/>
<accession>A0A0A0BLU9</accession>
<dbReference type="InterPro" id="IPR050116">
    <property type="entry name" value="DNA_polymerase-Y"/>
</dbReference>
<keyword evidence="9 16" id="KW-0479">Metal-binding</keyword>
<dbReference type="Gene3D" id="3.30.1490.100">
    <property type="entry name" value="DNA polymerase, Y-family, little finger domain"/>
    <property type="match status" value="1"/>
</dbReference>
<dbReference type="InterPro" id="IPR017961">
    <property type="entry name" value="DNA_pol_Y-fam_little_finger"/>
</dbReference>
<dbReference type="InterPro" id="IPR001126">
    <property type="entry name" value="UmuC"/>
</dbReference>
<dbReference type="PROSITE" id="PS50173">
    <property type="entry name" value="UMUC"/>
    <property type="match status" value="1"/>
</dbReference>
<evidence type="ECO:0000256" key="1">
    <source>
        <dbReference type="ARBA" id="ARBA00004496"/>
    </source>
</evidence>
<comment type="cofactor">
    <cofactor evidence="16">
        <name>Mg(2+)</name>
        <dbReference type="ChEBI" id="CHEBI:18420"/>
    </cofactor>
    <text evidence="16">Binds 2 magnesium ions per subunit.</text>
</comment>
<dbReference type="GO" id="GO:0003684">
    <property type="term" value="F:damaged DNA binding"/>
    <property type="evidence" value="ECO:0007669"/>
    <property type="project" value="InterPro"/>
</dbReference>
<evidence type="ECO:0000256" key="6">
    <source>
        <dbReference type="ARBA" id="ARBA00022679"/>
    </source>
</evidence>
<dbReference type="STRING" id="392484.LP43_0487"/>
<dbReference type="SUPFAM" id="SSF100879">
    <property type="entry name" value="Lesion bypass DNA polymerase (Y-family), little finger domain"/>
    <property type="match status" value="1"/>
</dbReference>
<evidence type="ECO:0000256" key="15">
    <source>
        <dbReference type="ARBA" id="ARBA00049244"/>
    </source>
</evidence>
<keyword evidence="11 16" id="KW-0460">Magnesium</keyword>
<feature type="domain" description="UmuC" evidence="17">
    <location>
        <begin position="7"/>
        <end position="188"/>
    </location>
</feature>
<evidence type="ECO:0000313" key="19">
    <source>
        <dbReference type="Proteomes" id="UP000029999"/>
    </source>
</evidence>
<dbReference type="EMBL" id="JRQD01000001">
    <property type="protein sequence ID" value="KGM08064.1"/>
    <property type="molecule type" value="Genomic_DNA"/>
</dbReference>
<dbReference type="RefSeq" id="WP_036311561.1">
    <property type="nucleotide sequence ID" value="NZ_JRQD01000001.1"/>
</dbReference>
<evidence type="ECO:0000256" key="7">
    <source>
        <dbReference type="ARBA" id="ARBA00022695"/>
    </source>
</evidence>
<comment type="similarity">
    <text evidence="2 16">Belongs to the DNA polymerase type-Y family.</text>
</comment>
<feature type="binding site" evidence="16">
    <location>
        <position position="106"/>
    </location>
    <ligand>
        <name>Mg(2+)</name>
        <dbReference type="ChEBI" id="CHEBI:18420"/>
    </ligand>
</feature>
<dbReference type="InterPro" id="IPR043128">
    <property type="entry name" value="Rev_trsase/Diguanyl_cyclase"/>
</dbReference>
<dbReference type="SUPFAM" id="SSF56672">
    <property type="entry name" value="DNA/RNA polymerases"/>
    <property type="match status" value="1"/>
</dbReference>
<evidence type="ECO:0000256" key="3">
    <source>
        <dbReference type="ARBA" id="ARBA00011245"/>
    </source>
</evidence>
<gene>
    <name evidence="16" type="primary">dinB</name>
    <name evidence="18" type="ORF">LP43_0487</name>
</gene>
<dbReference type="Proteomes" id="UP000029999">
    <property type="component" value="Unassembled WGS sequence"/>
</dbReference>
<evidence type="ECO:0000256" key="16">
    <source>
        <dbReference type="HAMAP-Rule" id="MF_01113"/>
    </source>
</evidence>
<dbReference type="Pfam" id="PF11799">
    <property type="entry name" value="IMS_C"/>
    <property type="match status" value="1"/>
</dbReference>
<dbReference type="GO" id="GO:0000287">
    <property type="term" value="F:magnesium ion binding"/>
    <property type="evidence" value="ECO:0007669"/>
    <property type="project" value="UniProtKB-UniRule"/>
</dbReference>
<dbReference type="GO" id="GO:0003887">
    <property type="term" value="F:DNA-directed DNA polymerase activity"/>
    <property type="evidence" value="ECO:0007669"/>
    <property type="project" value="UniProtKB-UniRule"/>
</dbReference>
<keyword evidence="13 16" id="KW-0238">DNA-binding</keyword>
<comment type="caution">
    <text evidence="18">The sequence shown here is derived from an EMBL/GenBank/DDBJ whole genome shotgun (WGS) entry which is preliminary data.</text>
</comment>
<comment type="function">
    <text evidence="16">Poorly processive, error-prone DNA polymerase involved in untargeted mutagenesis. Copies undamaged DNA at stalled replication forks, which arise in vivo from mismatched or misaligned primer ends. These misaligned primers can be extended by PolIV. Exhibits no 3'-5' exonuclease (proofreading) activity. May be involved in translesional synthesis, in conjunction with the beta clamp from PolIII.</text>
</comment>
<dbReference type="FunFam" id="3.40.1170.60:FF:000001">
    <property type="entry name" value="DNA polymerase IV"/>
    <property type="match status" value="1"/>
</dbReference>
<dbReference type="GO" id="GO:0006261">
    <property type="term" value="P:DNA-templated DNA replication"/>
    <property type="evidence" value="ECO:0007669"/>
    <property type="project" value="UniProtKB-UniRule"/>
</dbReference>
<evidence type="ECO:0000256" key="13">
    <source>
        <dbReference type="ARBA" id="ARBA00023125"/>
    </source>
</evidence>
<feature type="binding site" evidence="16">
    <location>
        <position position="11"/>
    </location>
    <ligand>
        <name>Mg(2+)</name>
        <dbReference type="ChEBI" id="CHEBI:18420"/>
    </ligand>
</feature>
<dbReference type="GO" id="GO:0005829">
    <property type="term" value="C:cytosol"/>
    <property type="evidence" value="ECO:0007669"/>
    <property type="project" value="TreeGrafter"/>
</dbReference>
<dbReference type="GO" id="GO:0006281">
    <property type="term" value="P:DNA repair"/>
    <property type="evidence" value="ECO:0007669"/>
    <property type="project" value="UniProtKB-UniRule"/>
</dbReference>
<dbReference type="InterPro" id="IPR036775">
    <property type="entry name" value="DNA_pol_Y-fam_lit_finger_sf"/>
</dbReference>
<dbReference type="AlphaFoldDB" id="A0A0A0BLU9"/>
<feature type="active site" evidence="16">
    <location>
        <position position="107"/>
    </location>
</feature>
<feature type="site" description="Substrate discrimination" evidence="16">
    <location>
        <position position="16"/>
    </location>
</feature>
<keyword evidence="8 16" id="KW-0235">DNA replication</keyword>
<comment type="subunit">
    <text evidence="3 16">Monomer.</text>
</comment>
<dbReference type="CDD" id="cd03586">
    <property type="entry name" value="PolY_Pol_IV_kappa"/>
    <property type="match status" value="1"/>
</dbReference>
<keyword evidence="10 16" id="KW-0227">DNA damage</keyword>
<evidence type="ECO:0000259" key="17">
    <source>
        <dbReference type="PROSITE" id="PS50173"/>
    </source>
</evidence>
<evidence type="ECO:0000256" key="14">
    <source>
        <dbReference type="ARBA" id="ARBA00023204"/>
    </source>
</evidence>
<evidence type="ECO:0000256" key="12">
    <source>
        <dbReference type="ARBA" id="ARBA00022932"/>
    </source>
</evidence>
<evidence type="ECO:0000313" key="18">
    <source>
        <dbReference type="EMBL" id="KGM08064.1"/>
    </source>
</evidence>
<evidence type="ECO:0000256" key="5">
    <source>
        <dbReference type="ARBA" id="ARBA00022490"/>
    </source>
</evidence>
<dbReference type="InterPro" id="IPR043502">
    <property type="entry name" value="DNA/RNA_pol_sf"/>
</dbReference>
<name>A0A0A0BLU9_9GAMM</name>
<keyword evidence="4 16" id="KW-0515">Mutator protein</keyword>
<dbReference type="GO" id="GO:0042276">
    <property type="term" value="P:error-prone translesion synthesis"/>
    <property type="evidence" value="ECO:0007669"/>
    <property type="project" value="TreeGrafter"/>
</dbReference>
<dbReference type="InterPro" id="IPR022880">
    <property type="entry name" value="DNApol_IV"/>
</dbReference>
<keyword evidence="5 16" id="KW-0963">Cytoplasm</keyword>
<dbReference type="Pfam" id="PF00817">
    <property type="entry name" value="IMS"/>
    <property type="match status" value="1"/>
</dbReference>
<protein>
    <recommendedName>
        <fullName evidence="16">DNA polymerase IV</fullName>
        <shortName evidence="16">Pol IV</shortName>
        <ecNumber evidence="16">2.7.7.7</ecNumber>
    </recommendedName>
</protein>
<dbReference type="HAMAP" id="MF_01113">
    <property type="entry name" value="DNApol_IV"/>
    <property type="match status" value="1"/>
</dbReference>
<evidence type="ECO:0000256" key="2">
    <source>
        <dbReference type="ARBA" id="ARBA00010945"/>
    </source>
</evidence>
<dbReference type="Pfam" id="PF11798">
    <property type="entry name" value="IMS_HHH"/>
    <property type="match status" value="1"/>
</dbReference>
<evidence type="ECO:0000256" key="11">
    <source>
        <dbReference type="ARBA" id="ARBA00022842"/>
    </source>
</evidence>
<sequence length="362" mass="40450">MTKQRKIIHVDMDAFFASVEQRDHPDYRGKPLIVGGQPDSRGVVAACSYEARKFGIHSAMPCSRAYRLCPQAIFVKPRFDAYREVSQQIRDIFWRYASEVEPLSLDEAYLDVTYTEEFNGSATLIAKAIKQDILQETNLYASAGVSYNKFLAKIASDMDKPNGLYVILPQQGEAFVSELAIGKFHGIGPATEAKMKQLGIETGYDLRQKSEAELTERFGKSGQYYFNIARAIDERPVRSSRIRKSLGKETTFSHDILSVSELTAKLGDLADIVLESLAKQNLKARTVTVKVKYADFQQVTRAQTLEHSIALTDLKEWIPQLLTRTEAGQKAVRLVGLSLSGFDVPVVEKVQPQLDLALGDAF</sequence>
<evidence type="ECO:0000256" key="4">
    <source>
        <dbReference type="ARBA" id="ARBA00022457"/>
    </source>
</evidence>
<evidence type="ECO:0000256" key="10">
    <source>
        <dbReference type="ARBA" id="ARBA00022763"/>
    </source>
</evidence>
<comment type="catalytic activity">
    <reaction evidence="15 16">
        <text>DNA(n) + a 2'-deoxyribonucleoside 5'-triphosphate = DNA(n+1) + diphosphate</text>
        <dbReference type="Rhea" id="RHEA:22508"/>
        <dbReference type="Rhea" id="RHEA-COMP:17339"/>
        <dbReference type="Rhea" id="RHEA-COMP:17340"/>
        <dbReference type="ChEBI" id="CHEBI:33019"/>
        <dbReference type="ChEBI" id="CHEBI:61560"/>
        <dbReference type="ChEBI" id="CHEBI:173112"/>
        <dbReference type="EC" id="2.7.7.7"/>
    </reaction>
</comment>
<keyword evidence="6 16" id="KW-0808">Transferase</keyword>
<dbReference type="Gene3D" id="3.30.70.270">
    <property type="match status" value="1"/>
</dbReference>
<dbReference type="Gene3D" id="1.10.150.20">
    <property type="entry name" value="5' to 3' exonuclease, C-terminal subdomain"/>
    <property type="match status" value="1"/>
</dbReference>
<dbReference type="PANTHER" id="PTHR11076:SF33">
    <property type="entry name" value="DNA POLYMERASE KAPPA"/>
    <property type="match status" value="1"/>
</dbReference>
<reference evidence="18 19" key="1">
    <citation type="submission" date="2014-09" db="EMBL/GenBank/DDBJ databases">
        <authorList>
            <person name="Grob C."/>
            <person name="Taubert M."/>
            <person name="Howat A.M."/>
            <person name="Burns O.J."/>
            <person name="Dixon J.L."/>
            <person name="Chen Y."/>
            <person name="Murrell J.C."/>
        </authorList>
    </citation>
    <scope>NUCLEOTIDE SEQUENCE [LARGE SCALE GENOMIC DNA]</scope>
    <source>
        <strain evidence="18">L4</strain>
    </source>
</reference>
<organism evidence="18 19">
    <name type="scientific">Methylophaga thiooxydans</name>
    <dbReference type="NCBI Taxonomy" id="392484"/>
    <lineage>
        <taxon>Bacteria</taxon>
        <taxon>Pseudomonadati</taxon>
        <taxon>Pseudomonadota</taxon>
        <taxon>Gammaproteobacteria</taxon>
        <taxon>Thiotrichales</taxon>
        <taxon>Piscirickettsiaceae</taxon>
        <taxon>Methylophaga</taxon>
    </lineage>
</organism>
<evidence type="ECO:0000256" key="9">
    <source>
        <dbReference type="ARBA" id="ARBA00022723"/>
    </source>
</evidence>
<dbReference type="GO" id="GO:0009432">
    <property type="term" value="P:SOS response"/>
    <property type="evidence" value="ECO:0007669"/>
    <property type="project" value="TreeGrafter"/>
</dbReference>
<keyword evidence="12 16" id="KW-0239">DNA-directed DNA polymerase</keyword>
<dbReference type="InterPro" id="IPR024728">
    <property type="entry name" value="PolY_HhH_motif"/>
</dbReference>
<evidence type="ECO:0000256" key="8">
    <source>
        <dbReference type="ARBA" id="ARBA00022705"/>
    </source>
</evidence>
<dbReference type="Gene3D" id="3.40.1170.60">
    <property type="match status" value="1"/>
</dbReference>
<proteinExistence type="inferred from homology"/>
<dbReference type="PANTHER" id="PTHR11076">
    <property type="entry name" value="DNA REPAIR POLYMERASE UMUC / TRANSFERASE FAMILY MEMBER"/>
    <property type="match status" value="1"/>
</dbReference>
<dbReference type="NCBIfam" id="NF002677">
    <property type="entry name" value="PRK02406.1"/>
    <property type="match status" value="1"/>
</dbReference>